<evidence type="ECO:0000313" key="3">
    <source>
        <dbReference type="Proteomes" id="UP000002812"/>
    </source>
</evidence>
<proteinExistence type="predicted"/>
<evidence type="ECO:0000259" key="1">
    <source>
        <dbReference type="Pfam" id="PF08549"/>
    </source>
</evidence>
<feature type="domain" description="SWI/SNF and RSC complexes subunit Ssr4 N-terminal" evidence="1">
    <location>
        <begin position="66"/>
        <end position="153"/>
    </location>
</feature>
<dbReference type="InterPro" id="IPR013859">
    <property type="entry name" value="Ssr4_N"/>
</dbReference>
<dbReference type="HOGENOM" id="CLU_1660340_0_0_1"/>
<accession>I8TFL4</accession>
<protein>
    <recommendedName>
        <fullName evidence="1">SWI/SNF and RSC complexes subunit Ssr4 N-terminal domain-containing protein</fullName>
    </recommendedName>
</protein>
<dbReference type="Proteomes" id="UP000002812">
    <property type="component" value="Unassembled WGS sequence"/>
</dbReference>
<evidence type="ECO:0000313" key="2">
    <source>
        <dbReference type="EMBL" id="EIT72815.1"/>
    </source>
</evidence>
<reference evidence="3" key="2">
    <citation type="submission" date="2012-06" db="EMBL/GenBank/DDBJ databases">
        <title>Comparative genomic analyses of Aspergillus oryzae 3.042 and A. oryzae RIB40 for soy-sauce fermentation.</title>
        <authorList>
            <person name="Zhao G."/>
            <person name="Hou L."/>
            <person name="Wang C."/>
            <person name="Cao X."/>
        </authorList>
    </citation>
    <scope>NUCLEOTIDE SEQUENCE [LARGE SCALE GENOMIC DNA]</scope>
    <source>
        <strain evidence="3">3.042</strain>
    </source>
</reference>
<organism evidence="2 3">
    <name type="scientific">Aspergillus oryzae (strain 3.042)</name>
    <name type="common">Yellow koji mold</name>
    <dbReference type="NCBI Taxonomy" id="1160506"/>
    <lineage>
        <taxon>Eukaryota</taxon>
        <taxon>Fungi</taxon>
        <taxon>Dikarya</taxon>
        <taxon>Ascomycota</taxon>
        <taxon>Pezizomycotina</taxon>
        <taxon>Eurotiomycetes</taxon>
        <taxon>Eurotiomycetidae</taxon>
        <taxon>Eurotiales</taxon>
        <taxon>Aspergillaceae</taxon>
        <taxon>Aspergillus</taxon>
        <taxon>Aspergillus subgen. Circumdati</taxon>
    </lineage>
</organism>
<sequence>MAENLGQDALDIPHRIVNVKDFSRSHDPYIRALPHFTNSRTSNFRVAFAKAFARCVHSFHCLFPTLPHMHLVSRHRFPLMHMMPTDTVVEYLLGAPKIVREAQPMHWTFLDGPQDGTVMLTWQPLNHLGTNFASDGYVWADVEQAFTFEARGYVGRPDL</sequence>
<dbReference type="GO" id="GO:0006338">
    <property type="term" value="P:chromatin remodeling"/>
    <property type="evidence" value="ECO:0007669"/>
    <property type="project" value="InterPro"/>
</dbReference>
<comment type="caution">
    <text evidence="2">The sequence shown here is derived from an EMBL/GenBank/DDBJ whole genome shotgun (WGS) entry which is preliminary data.</text>
</comment>
<reference evidence="2 3" key="1">
    <citation type="journal article" date="2012" name="Eukaryot. Cell">
        <title>Draft genome sequence of Aspergillus oryzae strain 3.042.</title>
        <authorList>
            <person name="Zhao G."/>
            <person name="Yao Y."/>
            <person name="Qi W."/>
            <person name="Wang C."/>
            <person name="Hou L."/>
            <person name="Zeng B."/>
            <person name="Cao X."/>
        </authorList>
    </citation>
    <scope>NUCLEOTIDE SEQUENCE [LARGE SCALE GENOMIC DNA]</scope>
    <source>
        <strain evidence="2 3">3.042</strain>
    </source>
</reference>
<name>I8TFL4_ASPO3</name>
<dbReference type="Pfam" id="PF08549">
    <property type="entry name" value="SWI-SNF_Ssr4_N"/>
    <property type="match status" value="1"/>
</dbReference>
<dbReference type="EMBL" id="AKHY01000211">
    <property type="protein sequence ID" value="EIT72815.1"/>
    <property type="molecule type" value="Genomic_DNA"/>
</dbReference>
<gene>
    <name evidence="2" type="ORF">Ao3042_00890</name>
</gene>
<dbReference type="AlphaFoldDB" id="I8TFL4"/>